<dbReference type="RefSeq" id="WP_221033243.1">
    <property type="nucleotide sequence ID" value="NZ_CP139781.1"/>
</dbReference>
<organism evidence="1 2">
    <name type="scientific">Actomonas aquatica</name>
    <dbReference type="NCBI Taxonomy" id="2866162"/>
    <lineage>
        <taxon>Bacteria</taxon>
        <taxon>Pseudomonadati</taxon>
        <taxon>Verrucomicrobiota</taxon>
        <taxon>Opitutia</taxon>
        <taxon>Opitutales</taxon>
        <taxon>Opitutaceae</taxon>
        <taxon>Actomonas</taxon>
    </lineage>
</organism>
<evidence type="ECO:0000313" key="1">
    <source>
        <dbReference type="EMBL" id="WRQ86524.1"/>
    </source>
</evidence>
<protein>
    <submittedName>
        <fullName evidence="1">Uncharacterized protein</fullName>
    </submittedName>
</protein>
<sequence>MTAGFFTRAYQVPHPRLKERWIYAIHLALVRAFEMIRADGFDLSSADEDGISKQIEEMFENHRIRDDGGELDVSFIRSVTRESATANHDESSIRRKPDLIFKLNRELRETHNRVQDALFAECKPVGRAHPLRDHYCAVGKKTSGIERFVCGAYASAMEQGMMIAYVRDGFQIDRDLADALALPKTHVGLGEPTALTCVIESNSKECQGLHLTTHQRLFSWPRGKPATPIELYHSWHECG</sequence>
<gene>
    <name evidence="1" type="ORF">K1X11_017065</name>
</gene>
<name>A0ABZ1C4M3_9BACT</name>
<reference evidence="1 2" key="1">
    <citation type="submission" date="2023-12" db="EMBL/GenBank/DDBJ databases">
        <title>Description of an unclassified Opitutus bacterium of Verrucomicrobiota.</title>
        <authorList>
            <person name="Zhang D.-F."/>
        </authorList>
    </citation>
    <scope>NUCLEOTIDE SEQUENCE [LARGE SCALE GENOMIC DNA]</scope>
    <source>
        <strain evidence="1 2">WL0086</strain>
    </source>
</reference>
<keyword evidence="2" id="KW-1185">Reference proteome</keyword>
<evidence type="ECO:0000313" key="2">
    <source>
        <dbReference type="Proteomes" id="UP000738431"/>
    </source>
</evidence>
<dbReference type="Proteomes" id="UP000738431">
    <property type="component" value="Chromosome"/>
</dbReference>
<accession>A0ABZ1C4M3</accession>
<dbReference type="EMBL" id="CP139781">
    <property type="protein sequence ID" value="WRQ86524.1"/>
    <property type="molecule type" value="Genomic_DNA"/>
</dbReference>
<proteinExistence type="predicted"/>